<sequence>MVAAAEAQPRRPSGSTTTLAALLSASPLSSSKICTPLFLYLQALSLSLFPVALLLGKHSYDSVCNRIRTVSWISAGSISPPSTDSSNGVTGVLVIRYCSHFLSSSSSSVTTAIVTTSAAFFFFFPATLGLSSPLSITRLFV</sequence>
<evidence type="ECO:0000313" key="2">
    <source>
        <dbReference type="EMBL" id="MED6173431.1"/>
    </source>
</evidence>
<name>A0ABU6VIM8_9FABA</name>
<keyword evidence="1" id="KW-0812">Transmembrane</keyword>
<keyword evidence="1" id="KW-1133">Transmembrane helix</keyword>
<dbReference type="EMBL" id="JASCZI010151544">
    <property type="protein sequence ID" value="MED6173431.1"/>
    <property type="molecule type" value="Genomic_DNA"/>
</dbReference>
<evidence type="ECO:0000313" key="3">
    <source>
        <dbReference type="Proteomes" id="UP001341840"/>
    </source>
</evidence>
<feature type="transmembrane region" description="Helical" evidence="1">
    <location>
        <begin position="109"/>
        <end position="130"/>
    </location>
</feature>
<evidence type="ECO:0000256" key="1">
    <source>
        <dbReference type="SAM" id="Phobius"/>
    </source>
</evidence>
<reference evidence="2 3" key="1">
    <citation type="journal article" date="2023" name="Plants (Basel)">
        <title>Bridging the Gap: Combining Genomics and Transcriptomics Approaches to Understand Stylosanthes scabra, an Orphan Legume from the Brazilian Caatinga.</title>
        <authorList>
            <person name="Ferreira-Neto J.R.C."/>
            <person name="da Silva M.D."/>
            <person name="Binneck E."/>
            <person name="de Melo N.F."/>
            <person name="da Silva R.H."/>
            <person name="de Melo A.L.T.M."/>
            <person name="Pandolfi V."/>
            <person name="Bustamante F.O."/>
            <person name="Brasileiro-Vidal A.C."/>
            <person name="Benko-Iseppon A.M."/>
        </authorList>
    </citation>
    <scope>NUCLEOTIDE SEQUENCE [LARGE SCALE GENOMIC DNA]</scope>
    <source>
        <tissue evidence="2">Leaves</tissue>
    </source>
</reference>
<protein>
    <submittedName>
        <fullName evidence="2">Uncharacterized protein</fullName>
    </submittedName>
</protein>
<comment type="caution">
    <text evidence="2">The sequence shown here is derived from an EMBL/GenBank/DDBJ whole genome shotgun (WGS) entry which is preliminary data.</text>
</comment>
<gene>
    <name evidence="2" type="ORF">PIB30_059354</name>
</gene>
<feature type="transmembrane region" description="Helical" evidence="1">
    <location>
        <begin position="37"/>
        <end position="56"/>
    </location>
</feature>
<dbReference type="Proteomes" id="UP001341840">
    <property type="component" value="Unassembled WGS sequence"/>
</dbReference>
<accession>A0ABU6VIM8</accession>
<keyword evidence="3" id="KW-1185">Reference proteome</keyword>
<keyword evidence="1" id="KW-0472">Membrane</keyword>
<organism evidence="2 3">
    <name type="scientific">Stylosanthes scabra</name>
    <dbReference type="NCBI Taxonomy" id="79078"/>
    <lineage>
        <taxon>Eukaryota</taxon>
        <taxon>Viridiplantae</taxon>
        <taxon>Streptophyta</taxon>
        <taxon>Embryophyta</taxon>
        <taxon>Tracheophyta</taxon>
        <taxon>Spermatophyta</taxon>
        <taxon>Magnoliopsida</taxon>
        <taxon>eudicotyledons</taxon>
        <taxon>Gunneridae</taxon>
        <taxon>Pentapetalae</taxon>
        <taxon>rosids</taxon>
        <taxon>fabids</taxon>
        <taxon>Fabales</taxon>
        <taxon>Fabaceae</taxon>
        <taxon>Papilionoideae</taxon>
        <taxon>50 kb inversion clade</taxon>
        <taxon>dalbergioids sensu lato</taxon>
        <taxon>Dalbergieae</taxon>
        <taxon>Pterocarpus clade</taxon>
        <taxon>Stylosanthes</taxon>
    </lineage>
</organism>
<proteinExistence type="predicted"/>